<dbReference type="EMBL" id="DXGE01000012">
    <property type="protein sequence ID" value="HIW85513.1"/>
    <property type="molecule type" value="Genomic_DNA"/>
</dbReference>
<dbReference type="AlphaFoldDB" id="A0A9D1UFJ8"/>
<dbReference type="Pfam" id="PF13477">
    <property type="entry name" value="Glyco_trans_4_2"/>
    <property type="match status" value="1"/>
</dbReference>
<comment type="caution">
    <text evidence="3">The sequence shown here is derived from an EMBL/GenBank/DDBJ whole genome shotgun (WGS) entry which is preliminary data.</text>
</comment>
<dbReference type="CDD" id="cd03808">
    <property type="entry name" value="GT4_CapM-like"/>
    <property type="match status" value="1"/>
</dbReference>
<feature type="domain" description="Glycosyltransferase subfamily 4-like N-terminal" evidence="2">
    <location>
        <begin position="2"/>
        <end position="150"/>
    </location>
</feature>
<feature type="domain" description="Glycosyl transferase family 1" evidence="1">
    <location>
        <begin position="189"/>
        <end position="352"/>
    </location>
</feature>
<evidence type="ECO:0000259" key="1">
    <source>
        <dbReference type="Pfam" id="PF00534"/>
    </source>
</evidence>
<evidence type="ECO:0000259" key="2">
    <source>
        <dbReference type="Pfam" id="PF13477"/>
    </source>
</evidence>
<dbReference type="GO" id="GO:0016757">
    <property type="term" value="F:glycosyltransferase activity"/>
    <property type="evidence" value="ECO:0007669"/>
    <property type="project" value="InterPro"/>
</dbReference>
<organism evidence="3 4">
    <name type="scientific">Candidatus Eubacterium faecipullorum</name>
    <dbReference type="NCBI Taxonomy" id="2838571"/>
    <lineage>
        <taxon>Bacteria</taxon>
        <taxon>Bacillati</taxon>
        <taxon>Bacillota</taxon>
        <taxon>Clostridia</taxon>
        <taxon>Eubacteriales</taxon>
        <taxon>Eubacteriaceae</taxon>
        <taxon>Eubacterium</taxon>
    </lineage>
</organism>
<dbReference type="PANTHER" id="PTHR12526:SF630">
    <property type="entry name" value="GLYCOSYLTRANSFERASE"/>
    <property type="match status" value="1"/>
</dbReference>
<dbReference type="InterPro" id="IPR028098">
    <property type="entry name" value="Glyco_trans_4-like_N"/>
</dbReference>
<sequence length="378" mass="42412">MKILFVATARSHIGQFHMPYIRELKERGFTVDAAYKDNSADKPGLDLSDIDHVYEVPFSRSPYSFSNIKAYFALKKIIENGDYDAVHCHTPMGAVVTRLAAKGMRKKGLRVIYTAHGFHFYKGASKKNWLLFYHVEKYLSKFTDALITINEEDYTCAKTNGFKAGRLYKIHGVGVDIGRFRPLPAQEKRILRESFGFSDSDFLMIYPADFCHRKNQNMLLKAFADIHKKYPFTRLLLCGQDTASAEIKALARSLGADDGALYLGYRRDINKLVGMCDVSVSSSRQEGLPVNIIEAMAMGNAVVATDVRGNNDLVRNGENGFLVASDDPKQMAQGLSTLIENSDLLQKFGQNSLNAVKEYSVENVNRELLGIYKEQGLL</sequence>
<evidence type="ECO:0000313" key="3">
    <source>
        <dbReference type="EMBL" id="HIW85513.1"/>
    </source>
</evidence>
<protein>
    <submittedName>
        <fullName evidence="3">Glycosyltransferase family 4 protein</fullName>
    </submittedName>
</protein>
<dbReference type="PANTHER" id="PTHR12526">
    <property type="entry name" value="GLYCOSYLTRANSFERASE"/>
    <property type="match status" value="1"/>
</dbReference>
<dbReference type="Pfam" id="PF00534">
    <property type="entry name" value="Glycos_transf_1"/>
    <property type="match status" value="1"/>
</dbReference>
<dbReference type="Gene3D" id="3.40.50.2000">
    <property type="entry name" value="Glycogen Phosphorylase B"/>
    <property type="match status" value="2"/>
</dbReference>
<gene>
    <name evidence="3" type="ORF">IAA48_03365</name>
</gene>
<evidence type="ECO:0000313" key="4">
    <source>
        <dbReference type="Proteomes" id="UP000824205"/>
    </source>
</evidence>
<dbReference type="InterPro" id="IPR001296">
    <property type="entry name" value="Glyco_trans_1"/>
</dbReference>
<name>A0A9D1UFJ8_9FIRM</name>
<reference evidence="3" key="2">
    <citation type="submission" date="2021-04" db="EMBL/GenBank/DDBJ databases">
        <authorList>
            <person name="Gilroy R."/>
        </authorList>
    </citation>
    <scope>NUCLEOTIDE SEQUENCE</scope>
    <source>
        <strain evidence="3">421</strain>
    </source>
</reference>
<proteinExistence type="predicted"/>
<dbReference type="SUPFAM" id="SSF53756">
    <property type="entry name" value="UDP-Glycosyltransferase/glycogen phosphorylase"/>
    <property type="match status" value="1"/>
</dbReference>
<dbReference type="Proteomes" id="UP000824205">
    <property type="component" value="Unassembled WGS sequence"/>
</dbReference>
<reference evidence="3" key="1">
    <citation type="journal article" date="2021" name="PeerJ">
        <title>Extensive microbial diversity within the chicken gut microbiome revealed by metagenomics and culture.</title>
        <authorList>
            <person name="Gilroy R."/>
            <person name="Ravi A."/>
            <person name="Getino M."/>
            <person name="Pursley I."/>
            <person name="Horton D.L."/>
            <person name="Alikhan N.F."/>
            <person name="Baker D."/>
            <person name="Gharbi K."/>
            <person name="Hall N."/>
            <person name="Watson M."/>
            <person name="Adriaenssens E.M."/>
            <person name="Foster-Nyarko E."/>
            <person name="Jarju S."/>
            <person name="Secka A."/>
            <person name="Antonio M."/>
            <person name="Oren A."/>
            <person name="Chaudhuri R.R."/>
            <person name="La Ragione R."/>
            <person name="Hildebrand F."/>
            <person name="Pallen M.J."/>
        </authorList>
    </citation>
    <scope>NUCLEOTIDE SEQUENCE</scope>
    <source>
        <strain evidence="3">421</strain>
    </source>
</reference>
<accession>A0A9D1UFJ8</accession>